<dbReference type="GO" id="GO:0005783">
    <property type="term" value="C:endoplasmic reticulum"/>
    <property type="evidence" value="ECO:0007669"/>
    <property type="project" value="UniProtKB-SubCell"/>
</dbReference>
<keyword evidence="8" id="KW-1185">Reference proteome</keyword>
<keyword evidence="3" id="KW-0256">Endoplasmic reticulum</keyword>
<dbReference type="AlphaFoldDB" id="A0A9P4M8A0"/>
<dbReference type="Pfam" id="PF08314">
    <property type="entry name" value="Sec39"/>
    <property type="match status" value="1"/>
</dbReference>
<gene>
    <name evidence="7" type="ORF">NA57DRAFT_34152</name>
</gene>
<evidence type="ECO:0000256" key="4">
    <source>
        <dbReference type="ARBA" id="ARBA00022927"/>
    </source>
</evidence>
<evidence type="ECO:0000256" key="1">
    <source>
        <dbReference type="ARBA" id="ARBA00004240"/>
    </source>
</evidence>
<dbReference type="PANTHER" id="PTHR40787:SF3">
    <property type="entry name" value="PROTEIN TRANSPORT PROTEIN SEC39"/>
    <property type="match status" value="1"/>
</dbReference>
<feature type="compositionally biased region" description="Polar residues" evidence="5">
    <location>
        <begin position="899"/>
        <end position="913"/>
    </location>
</feature>
<dbReference type="GO" id="GO:0006890">
    <property type="term" value="P:retrograde vesicle-mediated transport, Golgi to endoplasmic reticulum"/>
    <property type="evidence" value="ECO:0007669"/>
    <property type="project" value="InterPro"/>
</dbReference>
<dbReference type="GO" id="GO:0015031">
    <property type="term" value="P:protein transport"/>
    <property type="evidence" value="ECO:0007669"/>
    <property type="project" value="UniProtKB-KW"/>
</dbReference>
<dbReference type="PANTHER" id="PTHR40787">
    <property type="entry name" value="SECRETED PROTEIN"/>
    <property type="match status" value="1"/>
</dbReference>
<dbReference type="OrthoDB" id="3434013at2759"/>
<accession>A0A9P4M8A0</accession>
<evidence type="ECO:0000256" key="2">
    <source>
        <dbReference type="ARBA" id="ARBA00022448"/>
    </source>
</evidence>
<proteinExistence type="predicted"/>
<dbReference type="Proteomes" id="UP000799772">
    <property type="component" value="Unassembled WGS sequence"/>
</dbReference>
<evidence type="ECO:0000313" key="8">
    <source>
        <dbReference type="Proteomes" id="UP000799772"/>
    </source>
</evidence>
<evidence type="ECO:0000313" key="7">
    <source>
        <dbReference type="EMBL" id="KAF2101383.1"/>
    </source>
</evidence>
<organism evidence="7 8">
    <name type="scientific">Rhizodiscina lignyota</name>
    <dbReference type="NCBI Taxonomy" id="1504668"/>
    <lineage>
        <taxon>Eukaryota</taxon>
        <taxon>Fungi</taxon>
        <taxon>Dikarya</taxon>
        <taxon>Ascomycota</taxon>
        <taxon>Pezizomycotina</taxon>
        <taxon>Dothideomycetes</taxon>
        <taxon>Pleosporomycetidae</taxon>
        <taxon>Aulographales</taxon>
        <taxon>Rhizodiscinaceae</taxon>
        <taxon>Rhizodiscina</taxon>
    </lineage>
</organism>
<dbReference type="InterPro" id="IPR013244">
    <property type="entry name" value="Sec39_domain"/>
</dbReference>
<keyword evidence="2" id="KW-0813">Transport</keyword>
<dbReference type="EMBL" id="ML978123">
    <property type="protein sequence ID" value="KAF2101383.1"/>
    <property type="molecule type" value="Genomic_DNA"/>
</dbReference>
<protein>
    <submittedName>
        <fullName evidence="7">Secretory pathway Sec39</fullName>
    </submittedName>
</protein>
<evidence type="ECO:0000256" key="5">
    <source>
        <dbReference type="SAM" id="MobiDB-lite"/>
    </source>
</evidence>
<keyword evidence="4" id="KW-0653">Protein transport</keyword>
<evidence type="ECO:0000259" key="6">
    <source>
        <dbReference type="Pfam" id="PF08314"/>
    </source>
</evidence>
<comment type="subcellular location">
    <subcellularLocation>
        <location evidence="1">Endoplasmic reticulum</location>
    </subcellularLocation>
</comment>
<name>A0A9P4M8A0_9PEZI</name>
<sequence length="947" mass="104462">MDSVSSLTADHCILLAVQLARDSNVVALQNLTAARRDAFISETILRILLTYLPETLEPSLYTSYVHLVASGTFESHGDASPDISPVDDLSESQARKKAKKLQLVPLAHQSRQADESVNLLEQFLIHRAYRIDQESGLLTLIPQLIDPFLDTSEYLRTWFISTVIPLLRFNFEYYEQSESEMTLEAFDRLGGSAGLELLLSKAQEPVQEDMGAINHGSRDLRGLAGPWMYGSNERKRRRLNSAPRRMSVAAVAAQEARRIEEDAVKIEDVTTNHDWEYAFDWLVRAATHNFPFVKGTIEEWNGPSDIDLGGYEGPEQPLDPEVGRKLHIQYAQATFAAVYAVESDTMQTIGGAHSLLLRLATLMEYDPPPDLATSVEHLPRIDSQSSTLFETSPAALLHNVLLKPGHPLTTPNLETFSLLQMFVFSAYLLAGMGSSTSIVNIAKLHFQSNADEQFSMLQKILHVATHGPKKDDQQWEGVVSRLLWLWNWGFESEERPEYGAGILGKVHRPTVSKEILKTLLTAGCFGLVTRTYISAKHPTHGLSQQEIEDVITGCVLNFYDNASNGNRTRGGMKKAADIISAFKGSFPNSPAFRRCDALLAATHALSFYSLTLQHGVPFQPVNIRVSQDPLSLLHRVLEQNPQSYSKLDDLISIGQNLVSAGLMHPSTTSDNAPANDPPVEQTEMLKSKAERRVIDMAIEQALAEDDFETAYSYVVNRLNPSEVSPSTNGVDEETEDDLSWRAAFLAGRHRSATDLSSSRISTGSAQLRKPGLRRLEQRMELLSQALLLAPPSHLSEVLAAWRRCEEEMSALLAQESEEEQSFDDRADKRLPGAFGPSLSLSPVQTRREVGRGAVEEAPMGLFDVARGAAAAFSRSAFPLHGARTQAKPSENMDYRDPQRSLSGAGSDNGSVHSGTERVRKRDIVANAATNALTSGIGWVLGATPVNQ</sequence>
<feature type="domain" description="Sec39" evidence="6">
    <location>
        <begin position="13"/>
        <end position="820"/>
    </location>
</feature>
<evidence type="ECO:0000256" key="3">
    <source>
        <dbReference type="ARBA" id="ARBA00022824"/>
    </source>
</evidence>
<comment type="caution">
    <text evidence="7">The sequence shown here is derived from an EMBL/GenBank/DDBJ whole genome shotgun (WGS) entry which is preliminary data.</text>
</comment>
<feature type="region of interest" description="Disordered" evidence="5">
    <location>
        <begin position="881"/>
        <end position="918"/>
    </location>
</feature>
<reference evidence="7" key="1">
    <citation type="journal article" date="2020" name="Stud. Mycol.">
        <title>101 Dothideomycetes genomes: a test case for predicting lifestyles and emergence of pathogens.</title>
        <authorList>
            <person name="Haridas S."/>
            <person name="Albert R."/>
            <person name="Binder M."/>
            <person name="Bloem J."/>
            <person name="Labutti K."/>
            <person name="Salamov A."/>
            <person name="Andreopoulos B."/>
            <person name="Baker S."/>
            <person name="Barry K."/>
            <person name="Bills G."/>
            <person name="Bluhm B."/>
            <person name="Cannon C."/>
            <person name="Castanera R."/>
            <person name="Culley D."/>
            <person name="Daum C."/>
            <person name="Ezra D."/>
            <person name="Gonzalez J."/>
            <person name="Henrissat B."/>
            <person name="Kuo A."/>
            <person name="Liang C."/>
            <person name="Lipzen A."/>
            <person name="Lutzoni F."/>
            <person name="Magnuson J."/>
            <person name="Mondo S."/>
            <person name="Nolan M."/>
            <person name="Ohm R."/>
            <person name="Pangilinan J."/>
            <person name="Park H.-J."/>
            <person name="Ramirez L."/>
            <person name="Alfaro M."/>
            <person name="Sun H."/>
            <person name="Tritt A."/>
            <person name="Yoshinaga Y."/>
            <person name="Zwiers L.-H."/>
            <person name="Turgeon B."/>
            <person name="Goodwin S."/>
            <person name="Spatafora J."/>
            <person name="Crous P."/>
            <person name="Grigoriev I."/>
        </authorList>
    </citation>
    <scope>NUCLEOTIDE SEQUENCE</scope>
    <source>
        <strain evidence="7">CBS 133067</strain>
    </source>
</reference>